<comment type="caution">
    <text evidence="9">The sequence shown here is derived from an EMBL/GenBank/DDBJ whole genome shotgun (WGS) entry which is preliminary data.</text>
</comment>
<organism evidence="9 10">
    <name type="scientific">Phytoactinopolyspora halotolerans</name>
    <dbReference type="NCBI Taxonomy" id="1981512"/>
    <lineage>
        <taxon>Bacteria</taxon>
        <taxon>Bacillati</taxon>
        <taxon>Actinomycetota</taxon>
        <taxon>Actinomycetes</taxon>
        <taxon>Jiangellales</taxon>
        <taxon>Jiangellaceae</taxon>
        <taxon>Phytoactinopolyspora</taxon>
    </lineage>
</organism>
<comment type="catalytic activity">
    <reaction evidence="5">
        <text>a beta-lactam + H2O = a substituted beta-amino acid</text>
        <dbReference type="Rhea" id="RHEA:20401"/>
        <dbReference type="ChEBI" id="CHEBI:15377"/>
        <dbReference type="ChEBI" id="CHEBI:35627"/>
        <dbReference type="ChEBI" id="CHEBI:140347"/>
        <dbReference type="EC" id="3.5.2.6"/>
    </reaction>
</comment>
<dbReference type="InterPro" id="IPR012338">
    <property type="entry name" value="Beta-lactam/transpept-like"/>
</dbReference>
<keyword evidence="10" id="KW-1185">Reference proteome</keyword>
<keyword evidence="4 5" id="KW-0046">Antibiotic resistance</keyword>
<protein>
    <recommendedName>
        <fullName evidence="2 5">Beta-lactamase</fullName>
        <ecNumber evidence="2 5">3.5.2.6</ecNumber>
    </recommendedName>
</protein>
<evidence type="ECO:0000256" key="4">
    <source>
        <dbReference type="ARBA" id="ARBA00023251"/>
    </source>
</evidence>
<dbReference type="InterPro" id="IPR000871">
    <property type="entry name" value="Beta-lactam_class-A"/>
</dbReference>
<feature type="domain" description="Beta-lactamase class A catalytic" evidence="8">
    <location>
        <begin position="105"/>
        <end position="318"/>
    </location>
</feature>
<sequence>MPATLLPRRTAIAAVVLAAALTGCTAAGEPPDTSPSGTAAAVSASPASKAPATEAPASEDRTSGAAESDAPASPTPDPEAPDTEAASTDALFAALENEFDARLGVYAVDTGSEITVTYRSDERFAYASTHKALSAAVLLDQNSLADLDEVITYDADDLVAHSPVTEQHVRTGMTLRELCDAALRFSDNTAANLLLAEIGGPDGLDRALAEIGDDTTSVDRWETALNEATRGDIRDTSTPRALATDLRAFALGDALPAEKQELLIDWMRRNTTGDTLIRAGVPDGWEVGDRSGGGGYGTRNDIAVIWPPGDDPIVMAVLSSRDAEDAEYDDALIAEAAELALAALH</sequence>
<dbReference type="Gene3D" id="3.40.710.10">
    <property type="entry name" value="DD-peptidase/beta-lactamase superfamily"/>
    <property type="match status" value="1"/>
</dbReference>
<dbReference type="PANTHER" id="PTHR35333:SF3">
    <property type="entry name" value="BETA-LACTAMASE-TYPE TRANSPEPTIDASE FOLD CONTAINING PROTEIN"/>
    <property type="match status" value="1"/>
</dbReference>
<dbReference type="RefSeq" id="WP_163743305.1">
    <property type="nucleotide sequence ID" value="NZ_JAAGOA010000023.1"/>
</dbReference>
<evidence type="ECO:0000256" key="5">
    <source>
        <dbReference type="RuleBase" id="RU361140"/>
    </source>
</evidence>
<dbReference type="EC" id="3.5.2.6" evidence="2 5"/>
<dbReference type="InterPro" id="IPR023650">
    <property type="entry name" value="Beta-lactam_class-A_AS"/>
</dbReference>
<accession>A0A6L9SEJ9</accession>
<evidence type="ECO:0000256" key="6">
    <source>
        <dbReference type="SAM" id="MobiDB-lite"/>
    </source>
</evidence>
<evidence type="ECO:0000313" key="9">
    <source>
        <dbReference type="EMBL" id="NEE03553.1"/>
    </source>
</evidence>
<dbReference type="GO" id="GO:0046677">
    <property type="term" value="P:response to antibiotic"/>
    <property type="evidence" value="ECO:0007669"/>
    <property type="project" value="UniProtKB-UniRule"/>
</dbReference>
<dbReference type="PRINTS" id="PR00118">
    <property type="entry name" value="BLACTAMASEA"/>
</dbReference>
<dbReference type="NCBIfam" id="NF033103">
    <property type="entry name" value="bla_class_A"/>
    <property type="match status" value="1"/>
</dbReference>
<feature type="compositionally biased region" description="Low complexity" evidence="6">
    <location>
        <begin position="25"/>
        <end position="56"/>
    </location>
</feature>
<dbReference type="GO" id="GO:0030655">
    <property type="term" value="P:beta-lactam antibiotic catabolic process"/>
    <property type="evidence" value="ECO:0007669"/>
    <property type="project" value="InterPro"/>
</dbReference>
<evidence type="ECO:0000256" key="1">
    <source>
        <dbReference type="ARBA" id="ARBA00009009"/>
    </source>
</evidence>
<dbReference type="Proteomes" id="UP000475214">
    <property type="component" value="Unassembled WGS sequence"/>
</dbReference>
<dbReference type="PROSITE" id="PS00146">
    <property type="entry name" value="BETA_LACTAMASE_A"/>
    <property type="match status" value="1"/>
</dbReference>
<reference evidence="9 10" key="1">
    <citation type="submission" date="2020-02" db="EMBL/GenBank/DDBJ databases">
        <authorList>
            <person name="Li X.-J."/>
            <person name="Han X.-M."/>
        </authorList>
    </citation>
    <scope>NUCLEOTIDE SEQUENCE [LARGE SCALE GENOMIC DNA]</scope>
    <source>
        <strain evidence="9 10">CCTCC AB 2017055</strain>
    </source>
</reference>
<comment type="similarity">
    <text evidence="1 5">Belongs to the class-A beta-lactamase family.</text>
</comment>
<dbReference type="Pfam" id="PF13354">
    <property type="entry name" value="Beta-lactamase2"/>
    <property type="match status" value="1"/>
</dbReference>
<gene>
    <name evidence="9" type="primary">bla</name>
    <name evidence="9" type="ORF">G1H10_25640</name>
</gene>
<dbReference type="InterPro" id="IPR045155">
    <property type="entry name" value="Beta-lactam_cat"/>
</dbReference>
<keyword evidence="3 5" id="KW-0378">Hydrolase</keyword>
<proteinExistence type="inferred from homology"/>
<evidence type="ECO:0000256" key="3">
    <source>
        <dbReference type="ARBA" id="ARBA00022801"/>
    </source>
</evidence>
<evidence type="ECO:0000259" key="8">
    <source>
        <dbReference type="Pfam" id="PF13354"/>
    </source>
</evidence>
<name>A0A6L9SEJ9_9ACTN</name>
<dbReference type="PANTHER" id="PTHR35333">
    <property type="entry name" value="BETA-LACTAMASE"/>
    <property type="match status" value="1"/>
</dbReference>
<evidence type="ECO:0000256" key="2">
    <source>
        <dbReference type="ARBA" id="ARBA00012865"/>
    </source>
</evidence>
<feature type="chain" id="PRO_5038627157" description="Beta-lactamase" evidence="7">
    <location>
        <begin position="27"/>
        <end position="345"/>
    </location>
</feature>
<evidence type="ECO:0000256" key="7">
    <source>
        <dbReference type="SAM" id="SignalP"/>
    </source>
</evidence>
<feature type="signal peptide" evidence="7">
    <location>
        <begin position="1"/>
        <end position="26"/>
    </location>
</feature>
<dbReference type="SUPFAM" id="SSF56601">
    <property type="entry name" value="beta-lactamase/transpeptidase-like"/>
    <property type="match status" value="1"/>
</dbReference>
<dbReference type="EMBL" id="JAAGOA010000023">
    <property type="protein sequence ID" value="NEE03553.1"/>
    <property type="molecule type" value="Genomic_DNA"/>
</dbReference>
<dbReference type="AlphaFoldDB" id="A0A6L9SEJ9"/>
<keyword evidence="7" id="KW-0732">Signal</keyword>
<dbReference type="GO" id="GO:0008800">
    <property type="term" value="F:beta-lactamase activity"/>
    <property type="evidence" value="ECO:0007669"/>
    <property type="project" value="UniProtKB-UniRule"/>
</dbReference>
<feature type="region of interest" description="Disordered" evidence="6">
    <location>
        <begin position="25"/>
        <end position="85"/>
    </location>
</feature>
<evidence type="ECO:0000313" key="10">
    <source>
        <dbReference type="Proteomes" id="UP000475214"/>
    </source>
</evidence>